<reference evidence="2" key="1">
    <citation type="submission" date="2016-06" db="EMBL/GenBank/DDBJ databases">
        <title>Parallel loss of symbiosis genes in relatives of nitrogen-fixing non-legume Parasponia.</title>
        <authorList>
            <person name="Van Velzen R."/>
            <person name="Holmer R."/>
            <person name="Bu F."/>
            <person name="Rutten L."/>
            <person name="Van Zeijl A."/>
            <person name="Liu W."/>
            <person name="Santuari L."/>
            <person name="Cao Q."/>
            <person name="Sharma T."/>
            <person name="Shen D."/>
            <person name="Roswanjaya Y."/>
            <person name="Wardhani T."/>
            <person name="Kalhor M.S."/>
            <person name="Jansen J."/>
            <person name="Van den Hoogen J."/>
            <person name="Gungor B."/>
            <person name="Hartog M."/>
            <person name="Hontelez J."/>
            <person name="Verver J."/>
            <person name="Yang W.-C."/>
            <person name="Schijlen E."/>
            <person name="Repin R."/>
            <person name="Schilthuizen M."/>
            <person name="Schranz E."/>
            <person name="Heidstra R."/>
            <person name="Miyata K."/>
            <person name="Fedorova E."/>
            <person name="Kohlen W."/>
            <person name="Bisseling T."/>
            <person name="Smit S."/>
            <person name="Geurts R."/>
        </authorList>
    </citation>
    <scope>NUCLEOTIDE SEQUENCE [LARGE SCALE GENOMIC DNA]</scope>
    <source>
        <strain evidence="2">cv. WU1-14</strain>
    </source>
</reference>
<accession>A0A2P5AG10</accession>
<protein>
    <submittedName>
        <fullName evidence="1">Uncharacterized protein</fullName>
    </submittedName>
</protein>
<gene>
    <name evidence="1" type="ORF">PanWU01x14_336260</name>
</gene>
<organism evidence="1 2">
    <name type="scientific">Parasponia andersonii</name>
    <name type="common">Sponia andersonii</name>
    <dbReference type="NCBI Taxonomy" id="3476"/>
    <lineage>
        <taxon>Eukaryota</taxon>
        <taxon>Viridiplantae</taxon>
        <taxon>Streptophyta</taxon>
        <taxon>Embryophyta</taxon>
        <taxon>Tracheophyta</taxon>
        <taxon>Spermatophyta</taxon>
        <taxon>Magnoliopsida</taxon>
        <taxon>eudicotyledons</taxon>
        <taxon>Gunneridae</taxon>
        <taxon>Pentapetalae</taxon>
        <taxon>rosids</taxon>
        <taxon>fabids</taxon>
        <taxon>Rosales</taxon>
        <taxon>Cannabaceae</taxon>
        <taxon>Parasponia</taxon>
    </lineage>
</organism>
<name>A0A2P5AG10_PARAD</name>
<evidence type="ECO:0000313" key="1">
    <source>
        <dbReference type="EMBL" id="PON35472.1"/>
    </source>
</evidence>
<evidence type="ECO:0000313" key="2">
    <source>
        <dbReference type="Proteomes" id="UP000237105"/>
    </source>
</evidence>
<dbReference type="EMBL" id="JXTB01000611">
    <property type="protein sequence ID" value="PON35472.1"/>
    <property type="molecule type" value="Genomic_DNA"/>
</dbReference>
<dbReference type="AlphaFoldDB" id="A0A2P5AG10"/>
<sequence length="50" mass="5365">KDGDSIITESVCYNTSVAEGDVATKFVKSDDVINEVNLDGDESEPNEDSI</sequence>
<proteinExistence type="predicted"/>
<comment type="caution">
    <text evidence="1">The sequence shown here is derived from an EMBL/GenBank/DDBJ whole genome shotgun (WGS) entry which is preliminary data.</text>
</comment>
<keyword evidence="2" id="KW-1185">Reference proteome</keyword>
<feature type="non-terminal residue" evidence="1">
    <location>
        <position position="1"/>
    </location>
</feature>
<dbReference type="Proteomes" id="UP000237105">
    <property type="component" value="Unassembled WGS sequence"/>
</dbReference>